<accession>A0AB40CMN2</accession>
<keyword evidence="3" id="KW-1185">Reference proteome</keyword>
<evidence type="ECO:0000259" key="1">
    <source>
        <dbReference type="Pfam" id="PF00078"/>
    </source>
</evidence>
<dbReference type="InterPro" id="IPR036691">
    <property type="entry name" value="Endo/exonu/phosph_ase_sf"/>
</dbReference>
<dbReference type="GO" id="GO:0003824">
    <property type="term" value="F:catalytic activity"/>
    <property type="evidence" value="ECO:0007669"/>
    <property type="project" value="InterPro"/>
</dbReference>
<dbReference type="PANTHER" id="PTHR33710:SF71">
    <property type="entry name" value="ENDONUCLEASE_EXONUCLEASE_PHOSPHATASE DOMAIN-CONTAINING PROTEIN"/>
    <property type="match status" value="1"/>
</dbReference>
<organism evidence="3 4">
    <name type="scientific">Dioscorea cayennensis subsp. rotundata</name>
    <name type="common">White Guinea yam</name>
    <name type="synonym">Dioscorea rotundata</name>
    <dbReference type="NCBI Taxonomy" id="55577"/>
    <lineage>
        <taxon>Eukaryota</taxon>
        <taxon>Viridiplantae</taxon>
        <taxon>Streptophyta</taxon>
        <taxon>Embryophyta</taxon>
        <taxon>Tracheophyta</taxon>
        <taxon>Spermatophyta</taxon>
        <taxon>Magnoliopsida</taxon>
        <taxon>Liliopsida</taxon>
        <taxon>Dioscoreales</taxon>
        <taxon>Dioscoreaceae</taxon>
        <taxon>Dioscorea</taxon>
    </lineage>
</organism>
<dbReference type="AlphaFoldDB" id="A0AB40CMN2"/>
<evidence type="ECO:0000259" key="2">
    <source>
        <dbReference type="Pfam" id="PF03372"/>
    </source>
</evidence>
<evidence type="ECO:0000313" key="3">
    <source>
        <dbReference type="Proteomes" id="UP001515500"/>
    </source>
</evidence>
<name>A0AB40CMN2_DIOCR</name>
<dbReference type="Gene3D" id="3.60.10.10">
    <property type="entry name" value="Endonuclease/exonuclease/phosphatase"/>
    <property type="match status" value="1"/>
</dbReference>
<evidence type="ECO:0000313" key="4">
    <source>
        <dbReference type="RefSeq" id="XP_039141337.1"/>
    </source>
</evidence>
<proteinExistence type="predicted"/>
<dbReference type="Pfam" id="PF03372">
    <property type="entry name" value="Exo_endo_phos"/>
    <property type="match status" value="1"/>
</dbReference>
<protein>
    <submittedName>
        <fullName evidence="4">Uncharacterized protein LOC120278673</fullName>
    </submittedName>
</protein>
<reference evidence="4" key="1">
    <citation type="submission" date="2025-08" db="UniProtKB">
        <authorList>
            <consortium name="RefSeq"/>
        </authorList>
    </citation>
    <scope>IDENTIFICATION</scope>
</reference>
<gene>
    <name evidence="4" type="primary">LOC120278673</name>
</gene>
<dbReference type="Proteomes" id="UP001515500">
    <property type="component" value="Chromosome 16"/>
</dbReference>
<dbReference type="SUPFAM" id="SSF56219">
    <property type="entry name" value="DNase I-like"/>
    <property type="match status" value="1"/>
</dbReference>
<dbReference type="InterPro" id="IPR005135">
    <property type="entry name" value="Endo/exonuclease/phosphatase"/>
</dbReference>
<feature type="domain" description="Endonuclease/exonuclease/phosphatase" evidence="2">
    <location>
        <begin position="20"/>
        <end position="146"/>
    </location>
</feature>
<dbReference type="GeneID" id="120278673"/>
<feature type="domain" description="Reverse transcriptase" evidence="1">
    <location>
        <begin position="373"/>
        <end position="476"/>
    </location>
</feature>
<sequence>MGTLIHKGTFSITLEFTNTSLNIKWACTSVYGPNDRTLKFEFWNELRTVRNLHELSWLICGDFNTSFTFNDKNNGIPNPREIANAQQFLGDLNLIDPPLHGRKFTWTNGQPNPLWVRLDRFLYTHDWPLFFPRTIQSSFPRIGSDHSPIYLDFGNHYTRSRIFRFEKSWYSNDLLESLIQGWWSDQNPVGCGAYIITKKFAYLKSKLRLWAKENFGASNIHKKSLLADLNSLDTIRESRNLSEDESTRFAHIQSELHILLKQEEIYWKQRSRITWLKEGDANTKYFHLLANGRRNKNFIPRIRSNGNWIEGNQEIGKNFTDHFQNLIGTPIPHRFLLNWHHLFNFKDRVDLSSLELPFSFDEIKNAVFDLNADKAPVDNSQSGFIKGRCIADNIIAAQEVIFNLQKRKILGYALKVDFAKAFDSLDWNFLLEILEARGFGNRWISWIHTILKSAKTQILINGTTQGYIRCKRGLRQEFVVPEAWVAGAFLIFRNSIKPYLANGGGNSLLHQIHAGP</sequence>
<dbReference type="PANTHER" id="PTHR33710">
    <property type="entry name" value="BNAC02G09200D PROTEIN"/>
    <property type="match status" value="1"/>
</dbReference>
<dbReference type="Pfam" id="PF00078">
    <property type="entry name" value="RVT_1"/>
    <property type="match status" value="1"/>
</dbReference>
<dbReference type="RefSeq" id="XP_039141337.1">
    <property type="nucleotide sequence ID" value="XM_039285403.1"/>
</dbReference>
<dbReference type="InterPro" id="IPR000477">
    <property type="entry name" value="RT_dom"/>
</dbReference>